<feature type="transmembrane region" description="Helical" evidence="1">
    <location>
        <begin position="48"/>
        <end position="68"/>
    </location>
</feature>
<accession>A0A8J8BCF8</accession>
<comment type="caution">
    <text evidence="2">The sequence shown here is derived from an EMBL/GenBank/DDBJ whole genome shotgun (WGS) entry which is preliminary data.</text>
</comment>
<proteinExistence type="predicted"/>
<keyword evidence="3" id="KW-1185">Reference proteome</keyword>
<feature type="transmembrane region" description="Helical" evidence="1">
    <location>
        <begin position="21"/>
        <end position="42"/>
    </location>
</feature>
<dbReference type="Pfam" id="PF11222">
    <property type="entry name" value="DUF3017"/>
    <property type="match status" value="1"/>
</dbReference>
<dbReference type="InterPro" id="IPR021385">
    <property type="entry name" value="DUF3017"/>
</dbReference>
<gene>
    <name evidence="2" type="ORF">KGA66_01650</name>
</gene>
<reference evidence="2" key="1">
    <citation type="submission" date="2021-04" db="EMBL/GenBank/DDBJ databases">
        <title>Genome based classification of Actinospica acidithermotolerans sp. nov., an actinobacterium isolated from an Indonesian hot spring.</title>
        <authorList>
            <person name="Kusuma A.B."/>
            <person name="Putra K.E."/>
            <person name="Nafisah S."/>
            <person name="Loh J."/>
            <person name="Nouioui I."/>
            <person name="Goodfellow M."/>
        </authorList>
    </citation>
    <scope>NUCLEOTIDE SEQUENCE</scope>
    <source>
        <strain evidence="2">DSM 45618</strain>
    </source>
</reference>
<evidence type="ECO:0000256" key="1">
    <source>
        <dbReference type="SAM" id="Phobius"/>
    </source>
</evidence>
<dbReference type="Proteomes" id="UP000677913">
    <property type="component" value="Unassembled WGS sequence"/>
</dbReference>
<sequence>MEVVSHRGGAPIGRALRAVAVEWPFSVVFATATIAVIIVSFGALKHGLVLLASALLLGSVLRFVLSPARAGLLAVRRRGVDVVTMALLGALLLLLALFADTV</sequence>
<feature type="transmembrane region" description="Helical" evidence="1">
    <location>
        <begin position="80"/>
        <end position="99"/>
    </location>
</feature>
<dbReference type="AlphaFoldDB" id="A0A8J8BCF8"/>
<protein>
    <submittedName>
        <fullName evidence="2">DUF3017 domain-containing protein</fullName>
    </submittedName>
</protein>
<evidence type="ECO:0000313" key="3">
    <source>
        <dbReference type="Proteomes" id="UP000677913"/>
    </source>
</evidence>
<dbReference type="RefSeq" id="WP_211463680.1">
    <property type="nucleotide sequence ID" value="NZ_JAGSXH010000003.1"/>
</dbReference>
<keyword evidence="1" id="KW-0812">Transmembrane</keyword>
<dbReference type="EMBL" id="JAGSXH010000003">
    <property type="protein sequence ID" value="MBS2961734.1"/>
    <property type="molecule type" value="Genomic_DNA"/>
</dbReference>
<organism evidence="2 3">
    <name type="scientific">Actinocrinis puniceicyclus</name>
    <dbReference type="NCBI Taxonomy" id="977794"/>
    <lineage>
        <taxon>Bacteria</taxon>
        <taxon>Bacillati</taxon>
        <taxon>Actinomycetota</taxon>
        <taxon>Actinomycetes</taxon>
        <taxon>Catenulisporales</taxon>
        <taxon>Actinospicaceae</taxon>
        <taxon>Actinocrinis</taxon>
    </lineage>
</organism>
<keyword evidence="1" id="KW-1133">Transmembrane helix</keyword>
<name>A0A8J8BCF8_9ACTN</name>
<keyword evidence="1" id="KW-0472">Membrane</keyword>
<evidence type="ECO:0000313" key="2">
    <source>
        <dbReference type="EMBL" id="MBS2961734.1"/>
    </source>
</evidence>